<feature type="region of interest" description="Disordered" evidence="1">
    <location>
        <begin position="66"/>
        <end position="92"/>
    </location>
</feature>
<evidence type="ECO:0000313" key="2">
    <source>
        <dbReference type="EMBL" id="CAE0261145.1"/>
    </source>
</evidence>
<gene>
    <name evidence="2" type="ORF">PBIL07802_LOCUS23435</name>
</gene>
<dbReference type="InterPro" id="IPR000048">
    <property type="entry name" value="IQ_motif_EF-hand-BS"/>
</dbReference>
<reference evidence="2" key="1">
    <citation type="submission" date="2021-01" db="EMBL/GenBank/DDBJ databases">
        <authorList>
            <person name="Corre E."/>
            <person name="Pelletier E."/>
            <person name="Niang G."/>
            <person name="Scheremetjew M."/>
            <person name="Finn R."/>
            <person name="Kale V."/>
            <person name="Holt S."/>
            <person name="Cochrane G."/>
            <person name="Meng A."/>
            <person name="Brown T."/>
            <person name="Cohen L."/>
        </authorList>
    </citation>
    <scope>NUCLEOTIDE SEQUENCE</scope>
    <source>
        <strain evidence="2">NIES-2562</strain>
    </source>
</reference>
<dbReference type="SMART" id="SM00015">
    <property type="entry name" value="IQ"/>
    <property type="match status" value="2"/>
</dbReference>
<evidence type="ECO:0000256" key="1">
    <source>
        <dbReference type="SAM" id="MobiDB-lite"/>
    </source>
</evidence>
<sequence length="291" mass="31602">MSALMSSSLERRRRAGSVDTAEAAGVNRGGGGESTSEAKTSKEVAEMKAQIKEMRRYVKALVKAEKEREKMGANKGRHHSLSSTGSGGGGGGVGRFARSLGLSAASKQVVRMLQLEGISTAPVKKVCRYPTVLAEKRRLRSLLPAGILGGGRGRGKPPSLPPLRIPFEIAAVPLQAAARGFLVRHRLRVVKVVRRGIVLLQALVRGMRERRRCPFRKKIKQILEGSVTSRVARLEGTVTRLVSVVAAQQKEIQAEKEKNEKLMTAISFLWDQVASMQSIHSGVDVDNSHLE</sequence>
<name>A0A7S3DKZ8_9EUKA</name>
<dbReference type="AlphaFoldDB" id="A0A7S3DKZ8"/>
<dbReference type="EMBL" id="HBIB01036115">
    <property type="protein sequence ID" value="CAE0261145.1"/>
    <property type="molecule type" value="Transcribed_RNA"/>
</dbReference>
<protein>
    <submittedName>
        <fullName evidence="2">Uncharacterized protein</fullName>
    </submittedName>
</protein>
<dbReference type="PROSITE" id="PS50096">
    <property type="entry name" value="IQ"/>
    <property type="match status" value="2"/>
</dbReference>
<accession>A0A7S3DKZ8</accession>
<feature type="region of interest" description="Disordered" evidence="1">
    <location>
        <begin position="1"/>
        <end position="44"/>
    </location>
</feature>
<dbReference type="Pfam" id="PF00612">
    <property type="entry name" value="IQ"/>
    <property type="match status" value="2"/>
</dbReference>
<dbReference type="Gene3D" id="1.20.5.190">
    <property type="match status" value="1"/>
</dbReference>
<proteinExistence type="predicted"/>
<organism evidence="2">
    <name type="scientific">Palpitomonas bilix</name>
    <dbReference type="NCBI Taxonomy" id="652834"/>
    <lineage>
        <taxon>Eukaryota</taxon>
        <taxon>Eukaryota incertae sedis</taxon>
    </lineage>
</organism>